<dbReference type="InterPro" id="IPR001503">
    <property type="entry name" value="Glyco_trans_10"/>
</dbReference>
<evidence type="ECO:0000313" key="10">
    <source>
        <dbReference type="WBParaSite" id="MhA1_Contig1104.frz3.gene8"/>
    </source>
</evidence>
<dbReference type="PANTHER" id="PTHR48438">
    <property type="entry name" value="ALPHA-(1,3)-FUCOSYLTRANSFERASE C-RELATED"/>
    <property type="match status" value="1"/>
</dbReference>
<dbReference type="GO" id="GO:0032580">
    <property type="term" value="C:Golgi cisterna membrane"/>
    <property type="evidence" value="ECO:0007669"/>
    <property type="project" value="UniProtKB-SubCell"/>
</dbReference>
<evidence type="ECO:0000256" key="1">
    <source>
        <dbReference type="ARBA" id="ARBA00004323"/>
    </source>
</evidence>
<dbReference type="InterPro" id="IPR038577">
    <property type="entry name" value="GT10-like_C_sf"/>
</dbReference>
<reference evidence="10" key="1">
    <citation type="submission" date="2016-11" db="UniProtKB">
        <authorList>
            <consortium name="WormBaseParasite"/>
        </authorList>
    </citation>
    <scope>IDENTIFICATION</scope>
</reference>
<dbReference type="PANTHER" id="PTHR48438:SF1">
    <property type="entry name" value="ALPHA-(1,3)-FUCOSYLTRANSFERASE C-RELATED"/>
    <property type="match status" value="1"/>
</dbReference>
<comment type="pathway">
    <text evidence="2">Protein modification; protein glycosylation.</text>
</comment>
<keyword evidence="7" id="KW-0812">Transmembrane</keyword>
<accession>A0A1I8AZU0</accession>
<dbReference type="Gene3D" id="3.40.50.11660">
    <property type="entry name" value="Glycosyl transferase family 10, C-terminal domain"/>
    <property type="match status" value="1"/>
</dbReference>
<evidence type="ECO:0000256" key="7">
    <source>
        <dbReference type="RuleBase" id="RU003832"/>
    </source>
</evidence>
<dbReference type="Pfam" id="PF00852">
    <property type="entry name" value="Glyco_transf_10"/>
    <property type="match status" value="1"/>
</dbReference>
<sequence>MTYRVDSDIYYPYDTFIPCNGECQVDEYWTEKEVLENVRRKTKLVMQALSDCENHMFYLAFENSVCKDYITEKFWNLKHLIVPIVLSRRVFKQTKIPDNVYIAVDDFNNITELANYLLYLQRNKTEYLKYFDWTKTYRKTTYRLIYNKYDIIARQAYINSFNGTNAPSYNPLCNLCELAHKQHKNGHPRHIIRDIWKYWKSPYICIENWADIWLKGRHKEVYEKANWQ</sequence>
<dbReference type="InterPro" id="IPR055270">
    <property type="entry name" value="Glyco_tran_10_C"/>
</dbReference>
<evidence type="ECO:0000256" key="2">
    <source>
        <dbReference type="ARBA" id="ARBA00004922"/>
    </source>
</evidence>
<dbReference type="GO" id="GO:0000139">
    <property type="term" value="C:Golgi membrane"/>
    <property type="evidence" value="ECO:0007669"/>
    <property type="project" value="UniProtKB-SubCell"/>
</dbReference>
<keyword evidence="7" id="KW-0472">Membrane</keyword>
<dbReference type="WBParaSite" id="MhA1_Contig1104.frz3.gene8">
    <property type="protein sequence ID" value="MhA1_Contig1104.frz3.gene8"/>
    <property type="gene ID" value="MhA1_Contig1104.frz3.gene8"/>
</dbReference>
<proteinExistence type="inferred from homology"/>
<keyword evidence="9" id="KW-1185">Reference proteome</keyword>
<evidence type="ECO:0000256" key="6">
    <source>
        <dbReference type="ARBA" id="ARBA00023034"/>
    </source>
</evidence>
<keyword evidence="6 7" id="KW-0333">Golgi apparatus</keyword>
<dbReference type="GO" id="GO:0008417">
    <property type="term" value="F:fucosyltransferase activity"/>
    <property type="evidence" value="ECO:0007669"/>
    <property type="project" value="InterPro"/>
</dbReference>
<dbReference type="SUPFAM" id="SSF53756">
    <property type="entry name" value="UDP-Glycosyltransferase/glycogen phosphorylase"/>
    <property type="match status" value="1"/>
</dbReference>
<dbReference type="Proteomes" id="UP000095281">
    <property type="component" value="Unplaced"/>
</dbReference>
<keyword evidence="4 7" id="KW-0328">Glycosyltransferase</keyword>
<name>A0A1I8AZU0_MELHA</name>
<dbReference type="EC" id="2.4.1.-" evidence="7"/>
<evidence type="ECO:0000256" key="3">
    <source>
        <dbReference type="ARBA" id="ARBA00008919"/>
    </source>
</evidence>
<evidence type="ECO:0000313" key="9">
    <source>
        <dbReference type="Proteomes" id="UP000095281"/>
    </source>
</evidence>
<feature type="domain" description="Fucosyltransferase C-terminal" evidence="8">
    <location>
        <begin position="47"/>
        <end position="185"/>
    </location>
</feature>
<evidence type="ECO:0000256" key="4">
    <source>
        <dbReference type="ARBA" id="ARBA00022676"/>
    </source>
</evidence>
<organism evidence="9 10">
    <name type="scientific">Meloidogyne hapla</name>
    <name type="common">Root-knot nematode worm</name>
    <dbReference type="NCBI Taxonomy" id="6305"/>
    <lineage>
        <taxon>Eukaryota</taxon>
        <taxon>Metazoa</taxon>
        <taxon>Ecdysozoa</taxon>
        <taxon>Nematoda</taxon>
        <taxon>Chromadorea</taxon>
        <taxon>Rhabditida</taxon>
        <taxon>Tylenchina</taxon>
        <taxon>Tylenchomorpha</taxon>
        <taxon>Tylenchoidea</taxon>
        <taxon>Meloidogynidae</taxon>
        <taxon>Meloidogyninae</taxon>
        <taxon>Meloidogyne</taxon>
    </lineage>
</organism>
<dbReference type="UniPathway" id="UPA00378"/>
<protein>
    <recommendedName>
        <fullName evidence="7">Fucosyltransferase</fullName>
        <ecNumber evidence="7">2.4.1.-</ecNumber>
    </recommendedName>
</protein>
<dbReference type="AlphaFoldDB" id="A0A1I8AZU0"/>
<comment type="subcellular location">
    <subcellularLocation>
        <location evidence="1">Golgi apparatus membrane</location>
        <topology evidence="1">Single-pass type II membrane protein</topology>
    </subcellularLocation>
    <subcellularLocation>
        <location evidence="7">Golgi apparatus</location>
        <location evidence="7">Golgi stack membrane</location>
        <topology evidence="7">Single-pass type II membrane protein</topology>
    </subcellularLocation>
</comment>
<evidence type="ECO:0000256" key="5">
    <source>
        <dbReference type="ARBA" id="ARBA00022679"/>
    </source>
</evidence>
<evidence type="ECO:0000259" key="8">
    <source>
        <dbReference type="Pfam" id="PF00852"/>
    </source>
</evidence>
<keyword evidence="5 7" id="KW-0808">Transferase</keyword>
<dbReference type="OMA" id="YICIENW"/>
<comment type="similarity">
    <text evidence="3 7">Belongs to the glycosyltransferase 10 family.</text>
</comment>